<dbReference type="EMBL" id="JANAWD010000158">
    <property type="protein sequence ID" value="KAJ3485292.1"/>
    <property type="molecule type" value="Genomic_DNA"/>
</dbReference>
<evidence type="ECO:0000259" key="26">
    <source>
        <dbReference type="Pfam" id="PF00549"/>
    </source>
</evidence>
<comment type="catalytic activity">
    <reaction evidence="18 23">
        <text>oxaloacetate + acetyl-CoA + ADP + phosphate = citrate + ATP + CoA</text>
        <dbReference type="Rhea" id="RHEA:21160"/>
        <dbReference type="ChEBI" id="CHEBI:16452"/>
        <dbReference type="ChEBI" id="CHEBI:16947"/>
        <dbReference type="ChEBI" id="CHEBI:30616"/>
        <dbReference type="ChEBI" id="CHEBI:43474"/>
        <dbReference type="ChEBI" id="CHEBI:57287"/>
        <dbReference type="ChEBI" id="CHEBI:57288"/>
        <dbReference type="ChEBI" id="CHEBI:456216"/>
        <dbReference type="EC" id="2.3.3.8"/>
    </reaction>
</comment>
<feature type="domain" description="CoA-binding" evidence="27">
    <location>
        <begin position="544"/>
        <end position="648"/>
    </location>
</feature>
<evidence type="ECO:0000256" key="22">
    <source>
        <dbReference type="ARBA" id="ARBA00093367"/>
    </source>
</evidence>
<dbReference type="InterPro" id="IPR014608">
    <property type="entry name" value="ATP-citrate_synthase"/>
</dbReference>
<dbReference type="Gene3D" id="1.10.230.10">
    <property type="entry name" value="Cytochrome P450-Terp, domain 2"/>
    <property type="match status" value="1"/>
</dbReference>
<evidence type="ECO:0000256" key="10">
    <source>
        <dbReference type="ARBA" id="ARBA00022679"/>
    </source>
</evidence>
<comment type="similarity">
    <text evidence="4 23">In the N-terminal section; belongs to the succinate/malate CoA ligase beta subunit family.</text>
</comment>
<dbReference type="CDD" id="cd06100">
    <property type="entry name" value="CCL_ACL-C"/>
    <property type="match status" value="1"/>
</dbReference>
<dbReference type="PROSITE" id="PS00399">
    <property type="entry name" value="SUCCINYL_COA_LIG_2"/>
    <property type="match status" value="1"/>
</dbReference>
<dbReference type="GO" id="GO:0006633">
    <property type="term" value="P:fatty acid biosynthetic process"/>
    <property type="evidence" value="ECO:0007669"/>
    <property type="project" value="TreeGrafter"/>
</dbReference>
<comment type="function">
    <text evidence="22">Catalyzes the cleavage of citrate into oxaloacetate and acetyl-CoA, the latter serving as common substrate in multiple biochemical reactions in protein, carbohydrate and lipid metabolism.</text>
</comment>
<dbReference type="InterPro" id="IPR005811">
    <property type="entry name" value="SUCC_ACL_C"/>
</dbReference>
<comment type="similarity">
    <text evidence="20">Belongs to the succinate/malate CoA ligase alpha subunit family.</text>
</comment>
<protein>
    <recommendedName>
        <fullName evidence="23">ATP-citrate synthase</fullName>
        <ecNumber evidence="23">2.3.3.8</ecNumber>
    </recommendedName>
    <alternativeName>
        <fullName evidence="23">ATP-citrate (pro-S-)-lyase</fullName>
    </alternativeName>
    <alternativeName>
        <fullName evidence="23">Citrate cleavage enzyme</fullName>
    </alternativeName>
</protein>
<dbReference type="Gene3D" id="3.40.50.261">
    <property type="entry name" value="Succinyl-CoA synthetase domains"/>
    <property type="match status" value="2"/>
</dbReference>
<dbReference type="Gene3D" id="3.30.470.110">
    <property type="match status" value="1"/>
</dbReference>
<dbReference type="Pfam" id="PF02629">
    <property type="entry name" value="CoA_binding"/>
    <property type="match status" value="1"/>
</dbReference>
<evidence type="ECO:0000256" key="4">
    <source>
        <dbReference type="ARBA" id="ARBA00010719"/>
    </source>
</evidence>
<keyword evidence="14 23" id="KW-0460">Magnesium</keyword>
<evidence type="ECO:0000256" key="5">
    <source>
        <dbReference type="ARBA" id="ARBA00011881"/>
    </source>
</evidence>
<dbReference type="AlphaFoldDB" id="A0AAD5V3P3"/>
<dbReference type="GO" id="GO:0005829">
    <property type="term" value="C:cytosol"/>
    <property type="evidence" value="ECO:0007669"/>
    <property type="project" value="UniProtKB-SubCell"/>
</dbReference>
<evidence type="ECO:0000313" key="31">
    <source>
        <dbReference type="Proteomes" id="UP001212997"/>
    </source>
</evidence>
<comment type="subunit">
    <text evidence="21">Composed of two subunits.</text>
</comment>
<dbReference type="InterPro" id="IPR036969">
    <property type="entry name" value="Citrate_synthase_sf"/>
</dbReference>
<evidence type="ECO:0000256" key="23">
    <source>
        <dbReference type="PIRNR" id="PIRNR036511"/>
    </source>
</evidence>
<organism evidence="30 31">
    <name type="scientific">Meripilus lineatus</name>
    <dbReference type="NCBI Taxonomy" id="2056292"/>
    <lineage>
        <taxon>Eukaryota</taxon>
        <taxon>Fungi</taxon>
        <taxon>Dikarya</taxon>
        <taxon>Basidiomycota</taxon>
        <taxon>Agaricomycotina</taxon>
        <taxon>Agaricomycetes</taxon>
        <taxon>Polyporales</taxon>
        <taxon>Meripilaceae</taxon>
        <taxon>Meripilus</taxon>
    </lineage>
</organism>
<dbReference type="Pfam" id="PF16114">
    <property type="entry name" value="Citrate_bind"/>
    <property type="match status" value="1"/>
</dbReference>
<feature type="compositionally biased region" description="Pro residues" evidence="25">
    <location>
        <begin position="481"/>
        <end position="497"/>
    </location>
</feature>
<feature type="domain" description="ATP-citrate synthase/succinyl-CoA ligase C-terminal" evidence="26">
    <location>
        <begin position="708"/>
        <end position="831"/>
    </location>
</feature>
<evidence type="ECO:0000259" key="28">
    <source>
        <dbReference type="Pfam" id="PF16114"/>
    </source>
</evidence>
<reference evidence="30" key="1">
    <citation type="submission" date="2022-07" db="EMBL/GenBank/DDBJ databases">
        <title>Genome Sequence of Physisporinus lineatus.</title>
        <authorList>
            <person name="Buettner E."/>
        </authorList>
    </citation>
    <scope>NUCLEOTIDE SEQUENCE</scope>
    <source>
        <strain evidence="30">VT162</strain>
    </source>
</reference>
<dbReference type="SUPFAM" id="SSF52210">
    <property type="entry name" value="Succinyl-CoA synthetase domains"/>
    <property type="match status" value="1"/>
</dbReference>
<keyword evidence="8 23" id="KW-0444">Lipid biosynthesis</keyword>
<evidence type="ECO:0000256" key="1">
    <source>
        <dbReference type="ARBA" id="ARBA00001946"/>
    </source>
</evidence>
<dbReference type="FunFam" id="3.40.50.261:FF:000003">
    <property type="entry name" value="ATP-citrate synthase subunit"/>
    <property type="match status" value="1"/>
</dbReference>
<dbReference type="InterPro" id="IPR033847">
    <property type="entry name" value="Citrt_syn/SCS-alpha_CS"/>
</dbReference>
<keyword evidence="9" id="KW-0597">Phosphoprotein</keyword>
<comment type="cofactor">
    <cofactor evidence="1">
        <name>Mg(2+)</name>
        <dbReference type="ChEBI" id="CHEBI:18420"/>
    </cofactor>
</comment>
<keyword evidence="6 23" id="KW-0963">Cytoplasm</keyword>
<dbReference type="FunFam" id="3.40.50.261:FF:000004">
    <property type="entry name" value="ATP-citrate synthase subunit"/>
    <property type="match status" value="1"/>
</dbReference>
<evidence type="ECO:0000256" key="9">
    <source>
        <dbReference type="ARBA" id="ARBA00022553"/>
    </source>
</evidence>
<comment type="function">
    <text evidence="19">Catalyzes the formation of cytosolic acetyl-CoA, which is mainly used for the biosynthesis of fatty acids and sterols.</text>
</comment>
<comment type="subcellular location">
    <subcellularLocation>
        <location evidence="2">Cytoplasm</location>
        <location evidence="2">Cytosol</location>
    </subcellularLocation>
</comment>
<evidence type="ECO:0000256" key="12">
    <source>
        <dbReference type="ARBA" id="ARBA00022741"/>
    </source>
</evidence>
<keyword evidence="10 23" id="KW-0808">Transferase</keyword>
<dbReference type="PROSITE" id="PS01216">
    <property type="entry name" value="SUCCINYL_COA_LIG_1"/>
    <property type="match status" value="1"/>
</dbReference>
<dbReference type="FunFam" id="1.10.230.10:FF:000005">
    <property type="entry name" value="ATP-citrate synthase subunit 1"/>
    <property type="match status" value="1"/>
</dbReference>
<evidence type="ECO:0000256" key="16">
    <source>
        <dbReference type="ARBA" id="ARBA00022990"/>
    </source>
</evidence>
<dbReference type="PANTHER" id="PTHR23118:SF42">
    <property type="entry name" value="ATP-CITRATE SYNTHASE"/>
    <property type="match status" value="1"/>
</dbReference>
<dbReference type="Proteomes" id="UP001212997">
    <property type="component" value="Unassembled WGS sequence"/>
</dbReference>
<keyword evidence="15" id="KW-0832">Ubl conjugation</keyword>
<evidence type="ECO:0000256" key="24">
    <source>
        <dbReference type="PIRSR" id="PIRSR036511-1"/>
    </source>
</evidence>
<keyword evidence="7" id="KW-1017">Isopeptide bond</keyword>
<feature type="active site" description="Tele-phosphohistidine intermediate" evidence="24">
    <location>
        <position position="808"/>
    </location>
</feature>
<dbReference type="GO" id="GO:0006101">
    <property type="term" value="P:citrate metabolic process"/>
    <property type="evidence" value="ECO:0007669"/>
    <property type="project" value="InterPro"/>
</dbReference>
<dbReference type="FunFam" id="3.30.470.110:FF:000003">
    <property type="entry name" value="ATP-citrate synthase subunit 2"/>
    <property type="match status" value="1"/>
</dbReference>
<evidence type="ECO:0000256" key="15">
    <source>
        <dbReference type="ARBA" id="ARBA00022843"/>
    </source>
</evidence>
<keyword evidence="17 23" id="KW-0443">Lipid metabolism</keyword>
<dbReference type="InterPro" id="IPR003781">
    <property type="entry name" value="CoA-bd"/>
</dbReference>
<dbReference type="SUPFAM" id="SSF56059">
    <property type="entry name" value="Glutathione synthetase ATP-binding domain-like"/>
    <property type="match status" value="1"/>
</dbReference>
<evidence type="ECO:0000259" key="27">
    <source>
        <dbReference type="Pfam" id="PF02629"/>
    </source>
</evidence>
<dbReference type="FunFam" id="3.40.50.720:FF:000024">
    <property type="entry name" value="Probable ATP-citrate synthase"/>
    <property type="match status" value="1"/>
</dbReference>
<evidence type="ECO:0000256" key="13">
    <source>
        <dbReference type="ARBA" id="ARBA00022840"/>
    </source>
</evidence>
<dbReference type="GO" id="GO:0005524">
    <property type="term" value="F:ATP binding"/>
    <property type="evidence" value="ECO:0007669"/>
    <property type="project" value="UniProtKB-UniRule"/>
</dbReference>
<keyword evidence="31" id="KW-1185">Reference proteome</keyword>
<keyword evidence="16" id="KW-0007">Acetylation</keyword>
<evidence type="ECO:0000256" key="20">
    <source>
        <dbReference type="ARBA" id="ARBA00060724"/>
    </source>
</evidence>
<accession>A0AAD5V3P3</accession>
<dbReference type="InterPro" id="IPR017440">
    <property type="entry name" value="Cit_synth/succinyl-CoA_lig_AS"/>
</dbReference>
<feature type="domain" description="ATP-citrate synthase citrate-binding" evidence="28">
    <location>
        <begin position="293"/>
        <end position="470"/>
    </location>
</feature>
<dbReference type="InterPro" id="IPR016102">
    <property type="entry name" value="Succinyl-CoA_synth-like"/>
</dbReference>
<evidence type="ECO:0000256" key="17">
    <source>
        <dbReference type="ARBA" id="ARBA00023098"/>
    </source>
</evidence>
<evidence type="ECO:0000256" key="18">
    <source>
        <dbReference type="ARBA" id="ARBA00047593"/>
    </source>
</evidence>
<comment type="subunit">
    <text evidence="5 23">Homotetramer.</text>
</comment>
<dbReference type="GO" id="GO:0046872">
    <property type="term" value="F:metal ion binding"/>
    <property type="evidence" value="ECO:0007669"/>
    <property type="project" value="UniProtKB-UniRule"/>
</dbReference>
<dbReference type="InterPro" id="IPR032263">
    <property type="entry name" value="Citrate-bd"/>
</dbReference>
<evidence type="ECO:0000256" key="2">
    <source>
        <dbReference type="ARBA" id="ARBA00004514"/>
    </source>
</evidence>
<evidence type="ECO:0000256" key="8">
    <source>
        <dbReference type="ARBA" id="ARBA00022516"/>
    </source>
</evidence>
<dbReference type="Gene3D" id="3.40.50.720">
    <property type="entry name" value="NAD(P)-binding Rossmann-like Domain"/>
    <property type="match status" value="1"/>
</dbReference>
<evidence type="ECO:0000256" key="3">
    <source>
        <dbReference type="ARBA" id="ARBA00005899"/>
    </source>
</evidence>
<feature type="region of interest" description="Disordered" evidence="25">
    <location>
        <begin position="480"/>
        <end position="500"/>
    </location>
</feature>
<sequence length="1156" mass="125960">MSAKPIREYDAKLLLAYHLERAPAIDPSIKLATNFVYPSPKVAQISWNPATNAITPDTQLPGWVFNTKLVAKPDQLIKRRGKAGLLALNKTWEEAKEWIAQRAGKPQRVEAVTGTLNNFIVEPLLPHPSDTEYYVCITSAREGDSILFTHEGGVDIGDVDAKALTLNLPVAESFPSRDTIATTLLRHVPADKKDTLVDFLIRLYSVYVDLHFTYLEINPLVCLDGVNGGQPTIHYLDMAAKLDQTAESICGPKWAIARDLSVYESGPSATTSKGKSVSADRGPPMVWPAPFGRDLTKEEAYIQKLDGSTGASLKLTVLNPEGRIWTMVAGGGASVVYSDAIAAHGFAHELANYGEYSGAPTEGQTYEYAKTILDLMTRGKPHPEGKILIIGGGIANFTNVAATFKGIIRALKEHKTPLIAHHVRIYVRRGGPNYQEGLKAMRLLGESLGVPIKVYGPDTHITEIVPLALGVKAARKNPVHSIPPTPMVPGSPKPETPSTPAYAEPAVGAIHPSGQRTQANDQIVHFETADQTSARPSYRPFDAATRSFVYGLQPRTIQGMLDFDYSCGRATPSVAAMIYPFGGHHIQKFYWGTKETLLPVYTSVDEAVKKHPDVDVVVNFASSRSVYSSTLEIFKHPQIKSLALIAEGVPERHAREILHLATKKGVLIIGPATVGGIKPGCFRIGNSGGMMDNIISSKLYRPGSVGYVSKSGGMSNELNNILSLVTNGTYEGIAIGGDRYPGSTFIDHLLRYEQDPECKMLVLLGEVGGIEEYRVIDAVKKGIIKKPIVAWAIGTCAKMFSTEVQFGHAGSMANSDMETADAKNKAMREAGFIVPETFEDLPQVLRETYDRLVASGTIKPKVERDPPVIPMDYKWAQELGLIRKPAAFISTISDERGQELLYAGMRISDVFKDDIGLGGVVSLLWFKRRLPPWATKFIEMVLMLTADHGPAVSGAMNTIVATRAGKDLISSLASGLLTIGSRFGGALDEAAAMFSNARDTGLTPREFVDNSRKANKLISGIGHKIKSVNNPDLRVELVKEYVRKNFPSHSLLDYALAVEKVTTAKKDTLILNVDGCIAVCFVDLLRDSGAFTPEEADEYIKIGTLNGLFVLGRSIGFIGHHLDQKRLRAPLYRHPADDIFINMADVAQPRVLGKMH</sequence>
<evidence type="ECO:0000256" key="6">
    <source>
        <dbReference type="ARBA" id="ARBA00022490"/>
    </source>
</evidence>
<dbReference type="InterPro" id="IPR036291">
    <property type="entry name" value="NAD(P)-bd_dom_sf"/>
</dbReference>
<dbReference type="SUPFAM" id="SSF48256">
    <property type="entry name" value="Citrate synthase"/>
    <property type="match status" value="1"/>
</dbReference>
<dbReference type="InterPro" id="IPR016143">
    <property type="entry name" value="Citrate_synth-like_sm_a-sub"/>
</dbReference>
<evidence type="ECO:0000256" key="25">
    <source>
        <dbReference type="SAM" id="MobiDB-lite"/>
    </source>
</evidence>
<dbReference type="InterPro" id="IPR056749">
    <property type="entry name" value="Citrate_synth_N"/>
</dbReference>
<evidence type="ECO:0000256" key="19">
    <source>
        <dbReference type="ARBA" id="ARBA00054002"/>
    </source>
</evidence>
<evidence type="ECO:0000256" key="7">
    <source>
        <dbReference type="ARBA" id="ARBA00022499"/>
    </source>
</evidence>
<proteinExistence type="inferred from homology"/>
<dbReference type="PANTHER" id="PTHR23118">
    <property type="entry name" value="ATP-CITRATE SYNTHASE"/>
    <property type="match status" value="1"/>
</dbReference>
<dbReference type="EC" id="2.3.3.8" evidence="23"/>
<dbReference type="Pfam" id="PF00285">
    <property type="entry name" value="Citrate_synt"/>
    <property type="match status" value="1"/>
</dbReference>
<feature type="domain" description="ATP-citrate synthase ATP-grasp" evidence="29">
    <location>
        <begin position="2"/>
        <end position="254"/>
    </location>
</feature>
<comment type="similarity">
    <text evidence="3 23">In the C-terminal section; belongs to the succinate/malate CoA ligase alpha subunit family.</text>
</comment>
<dbReference type="PIRSF" id="PIRSF036511">
    <property type="entry name" value="ATP_citrt_syn"/>
    <property type="match status" value="1"/>
</dbReference>
<keyword evidence="13 23" id="KW-0067">ATP-binding</keyword>
<evidence type="ECO:0000259" key="29">
    <source>
        <dbReference type="Pfam" id="PF24948"/>
    </source>
</evidence>
<dbReference type="GO" id="GO:0003878">
    <property type="term" value="F:ATP citrate synthase activity"/>
    <property type="evidence" value="ECO:0007669"/>
    <property type="project" value="UniProtKB-UniRule"/>
</dbReference>
<evidence type="ECO:0000256" key="14">
    <source>
        <dbReference type="ARBA" id="ARBA00022842"/>
    </source>
</evidence>
<gene>
    <name evidence="30" type="ORF">NLI96_g5071</name>
</gene>
<dbReference type="InterPro" id="IPR002020">
    <property type="entry name" value="Citrate_synthase"/>
</dbReference>
<dbReference type="SUPFAM" id="SSF51735">
    <property type="entry name" value="NAD(P)-binding Rossmann-fold domains"/>
    <property type="match status" value="1"/>
</dbReference>
<evidence type="ECO:0000313" key="30">
    <source>
        <dbReference type="EMBL" id="KAJ3485292.1"/>
    </source>
</evidence>
<evidence type="ECO:0000256" key="21">
    <source>
        <dbReference type="ARBA" id="ARBA00062455"/>
    </source>
</evidence>
<dbReference type="Pfam" id="PF00549">
    <property type="entry name" value="Ligase_CoA"/>
    <property type="match status" value="1"/>
</dbReference>
<evidence type="ECO:0000256" key="11">
    <source>
        <dbReference type="ARBA" id="ARBA00022723"/>
    </source>
</evidence>
<keyword evidence="11 23" id="KW-0479">Metal-binding</keyword>
<comment type="caution">
    <text evidence="30">The sequence shown here is derived from an EMBL/GenBank/DDBJ whole genome shotgun (WGS) entry which is preliminary data.</text>
</comment>
<dbReference type="Pfam" id="PF24948">
    <property type="entry name" value="Citrate_synth_N"/>
    <property type="match status" value="1"/>
</dbReference>
<name>A0AAD5V3P3_9APHY</name>
<keyword evidence="12 23" id="KW-0547">Nucleotide-binding</keyword>
<dbReference type="GO" id="GO:0006085">
    <property type="term" value="P:acetyl-CoA biosynthetic process"/>
    <property type="evidence" value="ECO:0007669"/>
    <property type="project" value="InterPro"/>
</dbReference>